<evidence type="ECO:0000313" key="9">
    <source>
        <dbReference type="EMBL" id="PRH86208.1"/>
    </source>
</evidence>
<evidence type="ECO:0000256" key="7">
    <source>
        <dbReference type="RuleBase" id="RU363032"/>
    </source>
</evidence>
<sequence>MSRQRTITAAPRDLRKTVASGAMLAVTLVWLSPMAFLVMNTLKTATDYTRGPLKLPTSFNLLDNIAKAWAQGIQGGFINSLIYGAASSLLAVLLAAFAAYGIVRLKLPRGLAWFLFIYSGTIFPLQMYLIPLFKSYIALGIYDTKLGLFAFYTAICIPFATFVMRGFFLTVPWDIQEAAEMDGASSWQVFWKIMMPLAKAPFLMLTLVQFTWVWNDLLFGMILVRSPDARPVQVALLGMQSLYGQADAPTIITATLIVSLPTLILFLMLQKHFVRGLALGTTS</sequence>
<evidence type="ECO:0000256" key="3">
    <source>
        <dbReference type="ARBA" id="ARBA00022475"/>
    </source>
</evidence>
<dbReference type="Pfam" id="PF00528">
    <property type="entry name" value="BPD_transp_1"/>
    <property type="match status" value="1"/>
</dbReference>
<evidence type="ECO:0000256" key="2">
    <source>
        <dbReference type="ARBA" id="ARBA00022448"/>
    </source>
</evidence>
<gene>
    <name evidence="9" type="ORF">C5L14_18380</name>
</gene>
<feature type="transmembrane region" description="Helical" evidence="7">
    <location>
        <begin position="149"/>
        <end position="168"/>
    </location>
</feature>
<comment type="similarity">
    <text evidence="7">Belongs to the binding-protein-dependent transport system permease family.</text>
</comment>
<evidence type="ECO:0000256" key="4">
    <source>
        <dbReference type="ARBA" id="ARBA00022692"/>
    </source>
</evidence>
<feature type="transmembrane region" description="Helical" evidence="7">
    <location>
        <begin position="81"/>
        <end position="103"/>
    </location>
</feature>
<protein>
    <submittedName>
        <fullName evidence="9">Carbohydrate ABC transporter permease</fullName>
    </submittedName>
</protein>
<dbReference type="Gene3D" id="1.10.3720.10">
    <property type="entry name" value="MetI-like"/>
    <property type="match status" value="1"/>
</dbReference>
<feature type="transmembrane region" description="Helical" evidence="7">
    <location>
        <begin position="248"/>
        <end position="269"/>
    </location>
</feature>
<proteinExistence type="inferred from homology"/>
<evidence type="ECO:0000256" key="1">
    <source>
        <dbReference type="ARBA" id="ARBA00004651"/>
    </source>
</evidence>
<feature type="transmembrane region" description="Helical" evidence="7">
    <location>
        <begin position="21"/>
        <end position="42"/>
    </location>
</feature>
<dbReference type="PANTHER" id="PTHR43744:SF12">
    <property type="entry name" value="ABC TRANSPORTER PERMEASE PROTEIN MG189-RELATED"/>
    <property type="match status" value="1"/>
</dbReference>
<dbReference type="OrthoDB" id="9815445at2"/>
<dbReference type="GO" id="GO:0005886">
    <property type="term" value="C:plasma membrane"/>
    <property type="evidence" value="ECO:0007669"/>
    <property type="project" value="UniProtKB-SubCell"/>
</dbReference>
<evidence type="ECO:0000256" key="5">
    <source>
        <dbReference type="ARBA" id="ARBA00022989"/>
    </source>
</evidence>
<dbReference type="PANTHER" id="PTHR43744">
    <property type="entry name" value="ABC TRANSPORTER PERMEASE PROTEIN MG189-RELATED-RELATED"/>
    <property type="match status" value="1"/>
</dbReference>
<comment type="subcellular location">
    <subcellularLocation>
        <location evidence="1 7">Cell membrane</location>
        <topology evidence="1 7">Multi-pass membrane protein</topology>
    </subcellularLocation>
</comment>
<organism evidence="9 10">
    <name type="scientific">Labrys okinawensis</name>
    <dbReference type="NCBI Taxonomy" id="346911"/>
    <lineage>
        <taxon>Bacteria</taxon>
        <taxon>Pseudomonadati</taxon>
        <taxon>Pseudomonadota</taxon>
        <taxon>Alphaproteobacteria</taxon>
        <taxon>Hyphomicrobiales</taxon>
        <taxon>Xanthobacteraceae</taxon>
        <taxon>Labrys</taxon>
    </lineage>
</organism>
<dbReference type="PROSITE" id="PS50928">
    <property type="entry name" value="ABC_TM1"/>
    <property type="match status" value="1"/>
</dbReference>
<dbReference type="Proteomes" id="UP000237682">
    <property type="component" value="Unassembled WGS sequence"/>
</dbReference>
<dbReference type="EMBL" id="PUEJ01000006">
    <property type="protein sequence ID" value="PRH86208.1"/>
    <property type="molecule type" value="Genomic_DNA"/>
</dbReference>
<evidence type="ECO:0000259" key="8">
    <source>
        <dbReference type="PROSITE" id="PS50928"/>
    </source>
</evidence>
<evidence type="ECO:0000256" key="6">
    <source>
        <dbReference type="ARBA" id="ARBA00023136"/>
    </source>
</evidence>
<keyword evidence="3" id="KW-1003">Cell membrane</keyword>
<reference evidence="9 10" key="1">
    <citation type="submission" date="2018-02" db="EMBL/GenBank/DDBJ databases">
        <title>Whole genome sequencing of endophytic bacterium.</title>
        <authorList>
            <person name="Eedara R."/>
            <person name="Podile A.R."/>
        </authorList>
    </citation>
    <scope>NUCLEOTIDE SEQUENCE [LARGE SCALE GENOMIC DNA]</scope>
    <source>
        <strain evidence="9 10">RP1T</strain>
    </source>
</reference>
<keyword evidence="4 7" id="KW-0812">Transmembrane</keyword>
<dbReference type="InterPro" id="IPR035906">
    <property type="entry name" value="MetI-like_sf"/>
</dbReference>
<feature type="domain" description="ABC transmembrane type-1" evidence="8">
    <location>
        <begin position="77"/>
        <end position="269"/>
    </location>
</feature>
<keyword evidence="10" id="KW-1185">Reference proteome</keyword>
<dbReference type="SUPFAM" id="SSF161098">
    <property type="entry name" value="MetI-like"/>
    <property type="match status" value="1"/>
</dbReference>
<keyword evidence="2 7" id="KW-0813">Transport</keyword>
<dbReference type="CDD" id="cd06261">
    <property type="entry name" value="TM_PBP2"/>
    <property type="match status" value="1"/>
</dbReference>
<comment type="caution">
    <text evidence="9">The sequence shown here is derived from an EMBL/GenBank/DDBJ whole genome shotgun (WGS) entry which is preliminary data.</text>
</comment>
<dbReference type="RefSeq" id="WP_105863504.1">
    <property type="nucleotide sequence ID" value="NZ_PUEJ01000006.1"/>
</dbReference>
<dbReference type="GO" id="GO:0055085">
    <property type="term" value="P:transmembrane transport"/>
    <property type="evidence" value="ECO:0007669"/>
    <property type="project" value="InterPro"/>
</dbReference>
<dbReference type="InterPro" id="IPR000515">
    <property type="entry name" value="MetI-like"/>
</dbReference>
<name>A0A2S9QA28_9HYPH</name>
<dbReference type="AlphaFoldDB" id="A0A2S9QA28"/>
<evidence type="ECO:0000313" key="10">
    <source>
        <dbReference type="Proteomes" id="UP000237682"/>
    </source>
</evidence>
<feature type="transmembrane region" description="Helical" evidence="7">
    <location>
        <begin position="110"/>
        <end position="129"/>
    </location>
</feature>
<feature type="transmembrane region" description="Helical" evidence="7">
    <location>
        <begin position="189"/>
        <end position="214"/>
    </location>
</feature>
<accession>A0A2S9QA28</accession>
<keyword evidence="6 7" id="KW-0472">Membrane</keyword>
<keyword evidence="5 7" id="KW-1133">Transmembrane helix</keyword>